<evidence type="ECO:0000256" key="2">
    <source>
        <dbReference type="ARBA" id="ARBA00004496"/>
    </source>
</evidence>
<dbReference type="GO" id="GO:0005049">
    <property type="term" value="F:nuclear export signal receptor activity"/>
    <property type="evidence" value="ECO:0007669"/>
    <property type="project" value="InterPro"/>
</dbReference>
<comment type="subcellular location">
    <subcellularLocation>
        <location evidence="2">Cytoplasm</location>
    </subcellularLocation>
    <subcellularLocation>
        <location evidence="1">Nucleus</location>
    </subcellularLocation>
</comment>
<evidence type="ECO:0000256" key="7">
    <source>
        <dbReference type="ARBA" id="ARBA00023242"/>
    </source>
</evidence>
<dbReference type="EMBL" id="CP119903">
    <property type="protein sequence ID" value="WFD23502.1"/>
    <property type="molecule type" value="Genomic_DNA"/>
</dbReference>
<dbReference type="AlphaFoldDB" id="A0AAF0EBV1"/>
<organism evidence="8 9">
    <name type="scientific">Malassezia equina</name>
    <dbReference type="NCBI Taxonomy" id="1381935"/>
    <lineage>
        <taxon>Eukaryota</taxon>
        <taxon>Fungi</taxon>
        <taxon>Dikarya</taxon>
        <taxon>Basidiomycota</taxon>
        <taxon>Ustilaginomycotina</taxon>
        <taxon>Malasseziomycetes</taxon>
        <taxon>Malasseziales</taxon>
        <taxon>Malasseziaceae</taxon>
        <taxon>Malassezia</taxon>
    </lineage>
</organism>
<evidence type="ECO:0000313" key="9">
    <source>
        <dbReference type="Proteomes" id="UP001214415"/>
    </source>
</evidence>
<evidence type="ECO:0000313" key="8">
    <source>
        <dbReference type="EMBL" id="WFD23502.1"/>
    </source>
</evidence>
<dbReference type="PANTHER" id="PTHR12596">
    <property type="entry name" value="EXPORTIN 4,7-RELATED"/>
    <property type="match status" value="1"/>
</dbReference>
<evidence type="ECO:0000256" key="6">
    <source>
        <dbReference type="ARBA" id="ARBA00022927"/>
    </source>
</evidence>
<dbReference type="GO" id="GO:0006611">
    <property type="term" value="P:protein export from nucleus"/>
    <property type="evidence" value="ECO:0007669"/>
    <property type="project" value="TreeGrafter"/>
</dbReference>
<accession>A0AAF0EBV1</accession>
<dbReference type="SUPFAM" id="SSF48371">
    <property type="entry name" value="ARM repeat"/>
    <property type="match status" value="1"/>
</dbReference>
<evidence type="ECO:0000256" key="4">
    <source>
        <dbReference type="ARBA" id="ARBA00022448"/>
    </source>
</evidence>
<evidence type="ECO:0000256" key="5">
    <source>
        <dbReference type="ARBA" id="ARBA00022490"/>
    </source>
</evidence>
<evidence type="ECO:0000256" key="1">
    <source>
        <dbReference type="ARBA" id="ARBA00004123"/>
    </source>
</evidence>
<sequence>MATVAASLVQRDARLEQVLHGVQNACAKLGSAQQQDIDQATAMLLSLADSPHIVDDTCYVLAHSHDDAVQFHMLGAILHAMHLLDAENNALQVQSLVDMREWLLHAAVDRMRAWLGGHTWPAYVRTRHLRVIVMLSQRAGCQHARADPSPLLSLGQHIADLLDADEACMAVGLGLASILAEERNADGSQAGGRLGLTSDEHLWCHALIEAKIWPLVLPPLWRVLHQTTEHVRQAAREQLPDGLMHLWLLAAQATTAVFSWRSVPVPMLAKDAELPSRTSEQLWTSVQQHNSASDTPTMTRRISLALSPFLCHSDVPPLMGIVARLATSIAQEAPAQSLAAHRVTQAMYEAFLHVATYELHPDDPSISGWTAQRAALLQQLHTHMEALAPRLSQADDRNVASLQHMTHAYTCILGGPSGRVLLEQAVEPETLLEALARVTATCFHVAFELVPVSDEIEVSTACEAALEESLGLWRRLLIALHGTDASAVVEYVSTHVVIPYQIGRLKAAALAAEHDDNELGEEQERDVDLYEEQLTVYAALARMCLGSTLASLAAAAPPAPTASTTPAVWEQWHWFALLTGHVLADPPSGEEVMVPEALQSAPPATHTALVELIHTFLALVQALAPRGPETPHPASPQTLASALWFTARWIPTYLMRQTGSHFDESFHEHVLDELVPCMATIAQAWRSDAEVLEALARVWDSLAHSPGAMRVWLSKPAVHALVQDTLSHLEALPETAQGPLVRALVRCIDAARDGPMAQAAQVREEYFPMVMHSAQARLEAAQHAPPATVAAALGLWQALAEASDPQTSGAVHVHLFSQLPAIVRLVHAQAQHTDVQMAALGAVIAMVRALPELESLVELLPRACEGVHGLLEAVHATLISLPRAQGLDATGEELLSLYLKLIHEWIQAGGAAPLEAASATSEARAMGLAALTRMLPMLNVDVLRVASVREGLSDTVHALLIVARESLLGAATNAAPELPPPFATDDARVNVIVPRGVDMSPLQAVLRAAVFVMASADTLTEAAASAVAQGLGLLAEALATLSPSSVSHSIQCSVDAVVCDLLQSLLLRPLHMSMLTPTLLAIRKISLGRVQAPALGGSATFLTYLAQRCATVTLPPMPPAEEARVRAAYMPTVEHILQQVLASVPPPPPSTASPALAARATLKDEMTAAVALNRLLRPFVLQARGTLVVR</sequence>
<protein>
    <submittedName>
        <fullName evidence="8">Uncharacterized protein</fullName>
    </submittedName>
</protein>
<dbReference type="InterPro" id="IPR044189">
    <property type="entry name" value="XPO4/7-like"/>
</dbReference>
<gene>
    <name evidence="8" type="ORF">MEQU1_002193</name>
</gene>
<dbReference type="GO" id="GO:0005643">
    <property type="term" value="C:nuclear pore"/>
    <property type="evidence" value="ECO:0007669"/>
    <property type="project" value="TreeGrafter"/>
</dbReference>
<dbReference type="Proteomes" id="UP001214415">
    <property type="component" value="Chromosome 4"/>
</dbReference>
<dbReference type="GO" id="GO:0005737">
    <property type="term" value="C:cytoplasm"/>
    <property type="evidence" value="ECO:0007669"/>
    <property type="project" value="UniProtKB-SubCell"/>
</dbReference>
<dbReference type="InterPro" id="IPR016024">
    <property type="entry name" value="ARM-type_fold"/>
</dbReference>
<keyword evidence="5" id="KW-0963">Cytoplasm</keyword>
<keyword evidence="4" id="KW-0813">Transport</keyword>
<name>A0AAF0EBV1_9BASI</name>
<keyword evidence="7" id="KW-0539">Nucleus</keyword>
<proteinExistence type="inferred from homology"/>
<dbReference type="PANTHER" id="PTHR12596:SF1">
    <property type="entry name" value="EXPORTIN-4"/>
    <property type="match status" value="1"/>
</dbReference>
<keyword evidence="9" id="KW-1185">Reference proteome</keyword>
<keyword evidence="6" id="KW-0653">Protein transport</keyword>
<comment type="similarity">
    <text evidence="3">Belongs to the exportin family.</text>
</comment>
<evidence type="ECO:0000256" key="3">
    <source>
        <dbReference type="ARBA" id="ARBA00009466"/>
    </source>
</evidence>
<reference evidence="8" key="1">
    <citation type="submission" date="2023-03" db="EMBL/GenBank/DDBJ databases">
        <title>Mating type loci evolution in Malassezia.</title>
        <authorList>
            <person name="Coelho M.A."/>
        </authorList>
    </citation>
    <scope>NUCLEOTIDE SEQUENCE</scope>
    <source>
        <strain evidence="8">CBS 12830</strain>
    </source>
</reference>